<dbReference type="OrthoDB" id="18388at2759"/>
<keyword evidence="3" id="KW-1185">Reference proteome</keyword>
<evidence type="ECO:0000313" key="2">
    <source>
        <dbReference type="EMBL" id="RZF34429.1"/>
    </source>
</evidence>
<proteinExistence type="predicted"/>
<organism evidence="2 3">
    <name type="scientific">Laodelphax striatellus</name>
    <name type="common">Small brown planthopper</name>
    <name type="synonym">Delphax striatella</name>
    <dbReference type="NCBI Taxonomy" id="195883"/>
    <lineage>
        <taxon>Eukaryota</taxon>
        <taxon>Metazoa</taxon>
        <taxon>Ecdysozoa</taxon>
        <taxon>Arthropoda</taxon>
        <taxon>Hexapoda</taxon>
        <taxon>Insecta</taxon>
        <taxon>Pterygota</taxon>
        <taxon>Neoptera</taxon>
        <taxon>Paraneoptera</taxon>
        <taxon>Hemiptera</taxon>
        <taxon>Auchenorrhyncha</taxon>
        <taxon>Fulgoroidea</taxon>
        <taxon>Delphacidae</taxon>
        <taxon>Criomorphinae</taxon>
        <taxon>Laodelphax</taxon>
    </lineage>
</organism>
<feature type="region of interest" description="Disordered" evidence="1">
    <location>
        <begin position="64"/>
        <end position="88"/>
    </location>
</feature>
<reference evidence="2 3" key="1">
    <citation type="journal article" date="2017" name="Gigascience">
        <title>Genome sequence of the small brown planthopper, Laodelphax striatellus.</title>
        <authorList>
            <person name="Zhu J."/>
            <person name="Jiang F."/>
            <person name="Wang X."/>
            <person name="Yang P."/>
            <person name="Bao Y."/>
            <person name="Zhao W."/>
            <person name="Wang W."/>
            <person name="Lu H."/>
            <person name="Wang Q."/>
            <person name="Cui N."/>
            <person name="Li J."/>
            <person name="Chen X."/>
            <person name="Luo L."/>
            <person name="Yu J."/>
            <person name="Kang L."/>
            <person name="Cui F."/>
        </authorList>
    </citation>
    <scope>NUCLEOTIDE SEQUENCE [LARGE SCALE GENOMIC DNA]</scope>
    <source>
        <strain evidence="2">Lst14</strain>
    </source>
</reference>
<dbReference type="AlphaFoldDB" id="A0A482WLN0"/>
<dbReference type="EMBL" id="QKKF02031535">
    <property type="protein sequence ID" value="RZF34429.1"/>
    <property type="molecule type" value="Genomic_DNA"/>
</dbReference>
<comment type="caution">
    <text evidence="2">The sequence shown here is derived from an EMBL/GenBank/DDBJ whole genome shotgun (WGS) entry which is preliminary data.</text>
</comment>
<name>A0A482WLN0_LAOST</name>
<accession>A0A482WLN0</accession>
<dbReference type="InParanoid" id="A0A482WLN0"/>
<dbReference type="Proteomes" id="UP000291343">
    <property type="component" value="Unassembled WGS sequence"/>
</dbReference>
<protein>
    <submittedName>
        <fullName evidence="2">Uncharacterized protein</fullName>
    </submittedName>
</protein>
<gene>
    <name evidence="2" type="ORF">LSTR_LSTR017105</name>
</gene>
<evidence type="ECO:0000256" key="1">
    <source>
        <dbReference type="SAM" id="MobiDB-lite"/>
    </source>
</evidence>
<sequence>MMKVKEEEEEEFEIKVEKDFECEVKTEDGDDELEAMFDGMPTVVSDKKKSRKMVISENDLVKKAKISKKSKNNDSALNSKNVKKKKVK</sequence>
<evidence type="ECO:0000313" key="3">
    <source>
        <dbReference type="Proteomes" id="UP000291343"/>
    </source>
</evidence>